<evidence type="ECO:0000313" key="1">
    <source>
        <dbReference type="EMBL" id="EAQ87691.1"/>
    </source>
</evidence>
<dbReference type="InParanoid" id="Q2H1N6"/>
<dbReference type="GeneID" id="4392039"/>
<dbReference type="VEuPathDB" id="FungiDB:CHGG_04310"/>
<organism evidence="1 2">
    <name type="scientific">Chaetomium globosum (strain ATCC 6205 / CBS 148.51 / DSM 1962 / NBRC 6347 / NRRL 1970)</name>
    <name type="common">Soil fungus</name>
    <dbReference type="NCBI Taxonomy" id="306901"/>
    <lineage>
        <taxon>Eukaryota</taxon>
        <taxon>Fungi</taxon>
        <taxon>Dikarya</taxon>
        <taxon>Ascomycota</taxon>
        <taxon>Pezizomycotina</taxon>
        <taxon>Sordariomycetes</taxon>
        <taxon>Sordariomycetidae</taxon>
        <taxon>Sordariales</taxon>
        <taxon>Chaetomiaceae</taxon>
        <taxon>Chaetomium</taxon>
    </lineage>
</organism>
<dbReference type="EMBL" id="CH408032">
    <property type="protein sequence ID" value="EAQ87691.1"/>
    <property type="molecule type" value="Genomic_DNA"/>
</dbReference>
<accession>Q2H1N6</accession>
<dbReference type="RefSeq" id="XP_001223524.1">
    <property type="nucleotide sequence ID" value="XM_001223523.1"/>
</dbReference>
<sequence length="168" mass="19054">MEMCLPWARAHWTTSCHVQVLPVLVQGRDDSQTVYEGRLARRCIKALTEPLEVQLGLLAVAQAPEEAPKPWGNHAARNLLLEDDNGCELEEQPVRCEMLRQAFRSLSATVPGRRQEEAGLQDGVELEEVPEEQDHWDPAKRVITLSGANQKQEVYSGKKRGRDYTIRR</sequence>
<keyword evidence="2" id="KW-1185">Reference proteome</keyword>
<proteinExistence type="predicted"/>
<reference evidence="2" key="1">
    <citation type="journal article" date="2015" name="Genome Announc.">
        <title>Draft genome sequence of the cellulolytic fungus Chaetomium globosum.</title>
        <authorList>
            <person name="Cuomo C.A."/>
            <person name="Untereiner W.A."/>
            <person name="Ma L.-J."/>
            <person name="Grabherr M."/>
            <person name="Birren B.W."/>
        </authorList>
    </citation>
    <scope>NUCLEOTIDE SEQUENCE [LARGE SCALE GENOMIC DNA]</scope>
    <source>
        <strain evidence="2">ATCC 6205 / CBS 148.51 / DSM 1962 / NBRC 6347 / NRRL 1970</strain>
    </source>
</reference>
<evidence type="ECO:0000313" key="2">
    <source>
        <dbReference type="Proteomes" id="UP000001056"/>
    </source>
</evidence>
<gene>
    <name evidence="1" type="ORF">CHGG_04310</name>
</gene>
<dbReference type="HOGENOM" id="CLU_1586274_0_0_1"/>
<dbReference type="Proteomes" id="UP000001056">
    <property type="component" value="Unassembled WGS sequence"/>
</dbReference>
<dbReference type="AlphaFoldDB" id="Q2H1N6"/>
<name>Q2H1N6_CHAGB</name>
<protein>
    <submittedName>
        <fullName evidence="1">Uncharacterized protein</fullName>
    </submittedName>
</protein>